<accession>A0A7J2T913</accession>
<name>A0A7J2T913_9CREN</name>
<comment type="caution">
    <text evidence="1">The sequence shown here is derived from an EMBL/GenBank/DDBJ whole genome shotgun (WGS) entry which is preliminary data.</text>
</comment>
<sequence length="324" mass="37201">MSLAEFRYVKVRGPPLSPESFGGREPKLRDVTERVATEVHQVTAVELFDGVHWLRKEVYEVAKEVLRFSSYEAHEGVTFTSAKGAWLIVEEPKPVEPPLGAPRDLRYVAIETELSRKLNLGPIIIEEEFVFRGFKGEDVEVGRVLRHRYFVAAYRRDGTPLSEKELEKTLLWKNYLSKPEVLNVLGGVSTFLRKKLWHLERMNKEAMSKYKVVWRDAAKKFVPAIEVSGAIPDYTVNYVAVSSFEEACYLMAVLLAPRINAVVEELSPWIGHVQPRFIKYFKIPKYDPRNNTHRQLAQIGKAIYERGEASVKEINLIDELVKVL</sequence>
<organism evidence="1">
    <name type="scientific">Ignisphaera aggregans</name>
    <dbReference type="NCBI Taxonomy" id="334771"/>
    <lineage>
        <taxon>Archaea</taxon>
        <taxon>Thermoproteota</taxon>
        <taxon>Thermoprotei</taxon>
        <taxon>Desulfurococcales</taxon>
        <taxon>Desulfurococcaceae</taxon>
        <taxon>Ignisphaera</taxon>
    </lineage>
</organism>
<dbReference type="AlphaFoldDB" id="A0A7J2T913"/>
<protein>
    <submittedName>
        <fullName evidence="1">Uncharacterized protein</fullName>
    </submittedName>
</protein>
<gene>
    <name evidence="1" type="ORF">ENP99_02680</name>
</gene>
<reference evidence="1" key="1">
    <citation type="journal article" date="2020" name="mSystems">
        <title>Genome- and Community-Level Interaction Insights into Carbon Utilization and Element Cycling Functions of Hydrothermarchaeota in Hydrothermal Sediment.</title>
        <authorList>
            <person name="Zhou Z."/>
            <person name="Liu Y."/>
            <person name="Xu W."/>
            <person name="Pan J."/>
            <person name="Luo Z.H."/>
            <person name="Li M."/>
        </authorList>
    </citation>
    <scope>NUCLEOTIDE SEQUENCE [LARGE SCALE GENOMIC DNA]</scope>
    <source>
        <strain evidence="1">SpSt-27</strain>
    </source>
</reference>
<dbReference type="EMBL" id="DSLL01000021">
    <property type="protein sequence ID" value="HEH31005.1"/>
    <property type="molecule type" value="Genomic_DNA"/>
</dbReference>
<evidence type="ECO:0000313" key="1">
    <source>
        <dbReference type="EMBL" id="HEH31005.1"/>
    </source>
</evidence>
<proteinExistence type="predicted"/>